<keyword evidence="2" id="KW-0472">Membrane</keyword>
<keyword evidence="2" id="KW-0812">Transmembrane</keyword>
<evidence type="ECO:0000313" key="4">
    <source>
        <dbReference type="Proteomes" id="UP001364224"/>
    </source>
</evidence>
<reference evidence="3 4" key="1">
    <citation type="submission" date="2024-02" db="EMBL/GenBank/DDBJ databases">
        <title>Adaptive strategies in a cosmopolitan and abundant soil bacterium.</title>
        <authorList>
            <person name="Carini P."/>
        </authorList>
    </citation>
    <scope>NUCLEOTIDE SEQUENCE [LARGE SCALE GENOMIC DNA]</scope>
    <source>
        <strain evidence="3 4">AZCC 1608</strain>
    </source>
</reference>
<keyword evidence="4" id="KW-1185">Reference proteome</keyword>
<name>A0ABU8B8S8_9BRAD</name>
<comment type="caution">
    <text evidence="3">The sequence shown here is derived from an EMBL/GenBank/DDBJ whole genome shotgun (WGS) entry which is preliminary data.</text>
</comment>
<feature type="transmembrane region" description="Helical" evidence="2">
    <location>
        <begin position="63"/>
        <end position="81"/>
    </location>
</feature>
<evidence type="ECO:0008006" key="5">
    <source>
        <dbReference type="Google" id="ProtNLM"/>
    </source>
</evidence>
<protein>
    <recommendedName>
        <fullName evidence="5">DUF3618 domain-containing protein</fullName>
    </recommendedName>
</protein>
<dbReference type="EMBL" id="JAZHRV010000001">
    <property type="protein sequence ID" value="MEH2554619.1"/>
    <property type="molecule type" value="Genomic_DNA"/>
</dbReference>
<evidence type="ECO:0000313" key="3">
    <source>
        <dbReference type="EMBL" id="MEH2554619.1"/>
    </source>
</evidence>
<feature type="region of interest" description="Disordered" evidence="1">
    <location>
        <begin position="1"/>
        <end position="48"/>
    </location>
</feature>
<dbReference type="RefSeq" id="WP_334479411.1">
    <property type="nucleotide sequence ID" value="NZ_JAZHRV010000001.1"/>
</dbReference>
<organism evidence="3 4">
    <name type="scientific">Bradyrhizobium algeriense</name>
    <dbReference type="NCBI Taxonomy" id="634784"/>
    <lineage>
        <taxon>Bacteria</taxon>
        <taxon>Pseudomonadati</taxon>
        <taxon>Pseudomonadota</taxon>
        <taxon>Alphaproteobacteria</taxon>
        <taxon>Hyphomicrobiales</taxon>
        <taxon>Nitrobacteraceae</taxon>
        <taxon>Bradyrhizobium</taxon>
    </lineage>
</organism>
<sequence length="84" mass="9187">MDKTDASAMTEASGLTSDQERIEHASEAIRDMTDDMTGNSAPLAPRSRSLTEPLADHLRRMTLAAPLHSLVIAFLLGTFVGRRY</sequence>
<evidence type="ECO:0000256" key="2">
    <source>
        <dbReference type="SAM" id="Phobius"/>
    </source>
</evidence>
<dbReference type="Proteomes" id="UP001364224">
    <property type="component" value="Unassembled WGS sequence"/>
</dbReference>
<feature type="compositionally biased region" description="Basic and acidic residues" evidence="1">
    <location>
        <begin position="18"/>
        <end position="33"/>
    </location>
</feature>
<evidence type="ECO:0000256" key="1">
    <source>
        <dbReference type="SAM" id="MobiDB-lite"/>
    </source>
</evidence>
<proteinExistence type="predicted"/>
<accession>A0ABU8B8S8</accession>
<keyword evidence="2" id="KW-1133">Transmembrane helix</keyword>
<gene>
    <name evidence="3" type="ORF">V1286_002148</name>
</gene>